<reference evidence="6 7" key="1">
    <citation type="submission" date="2020-01" db="EMBL/GenBank/DDBJ databases">
        <title>Draft genome sequence of Aspergillus lentulus IFM 60648.</title>
        <authorList>
            <person name="Takahashi H."/>
            <person name="Yaguchi T."/>
        </authorList>
    </citation>
    <scope>NUCLEOTIDE SEQUENCE [LARGE SCALE GENOMIC DNA]</scope>
    <source>
        <strain evidence="6 7">IFM 60648</strain>
    </source>
</reference>
<evidence type="ECO:0000256" key="3">
    <source>
        <dbReference type="ARBA" id="ARBA00023163"/>
    </source>
</evidence>
<feature type="domain" description="Zn(2)-C6 fungal-type" evidence="5">
    <location>
        <begin position="13"/>
        <end position="43"/>
    </location>
</feature>
<dbReference type="PROSITE" id="PS50048">
    <property type="entry name" value="ZN2_CY6_FUNGAL_2"/>
    <property type="match status" value="1"/>
</dbReference>
<dbReference type="CDD" id="cd00067">
    <property type="entry name" value="GAL4"/>
    <property type="match status" value="1"/>
</dbReference>
<evidence type="ECO:0000256" key="1">
    <source>
        <dbReference type="ARBA" id="ARBA00023015"/>
    </source>
</evidence>
<keyword evidence="7" id="KW-1185">Reference proteome</keyword>
<evidence type="ECO:0000313" key="6">
    <source>
        <dbReference type="EMBL" id="GFF84555.1"/>
    </source>
</evidence>
<name>A0ABQ1AMB3_ASPLE</name>
<keyword evidence="1" id="KW-0805">Transcription regulation</keyword>
<dbReference type="SMART" id="SM00066">
    <property type="entry name" value="GAL4"/>
    <property type="match status" value="1"/>
</dbReference>
<evidence type="ECO:0000256" key="2">
    <source>
        <dbReference type="ARBA" id="ARBA00023125"/>
    </source>
</evidence>
<dbReference type="Proteomes" id="UP000465220">
    <property type="component" value="Unassembled WGS sequence"/>
</dbReference>
<sequence>MPSRRSHRKSRYGCTACKRRRVKCDERRPECSNCANRNTPCTYAPHVSTEDLSPDSSSCPLPPRSQAPNRLYKFTTPGWMDDTESQPQASELNLVDMELLLNWCSTTYVTMAHTKQAEHIYQYVLPKEGLSYPFVLHGLLALSALHIARTRAQPPSSHYFSIALEHQNRALTLFRPVVLSINRENSETVFAFAGILLQLAFAMSPCSPFTETYDPIRELIQAFTLCGGLREIIGASWNWVKEGKLAEVVLDVDDSKHWPLPDAVQTAISHLECLNQYRAREIESHDPACYGSAIDHLRDLMEIYQDKPQRVEIALRWPFGLQPKYVDLLREHDPMALVILAHYCLVLHHFRDHWWMEGWSSHVARHIWKVLGEYWRPSVSWVMKEIGLEA</sequence>
<proteinExistence type="predicted"/>
<dbReference type="InterPro" id="IPR001138">
    <property type="entry name" value="Zn2Cys6_DnaBD"/>
</dbReference>
<dbReference type="EMBL" id="BLKI01000045">
    <property type="protein sequence ID" value="GFF84555.1"/>
    <property type="molecule type" value="Genomic_DNA"/>
</dbReference>
<evidence type="ECO:0000256" key="4">
    <source>
        <dbReference type="ARBA" id="ARBA00023242"/>
    </source>
</evidence>
<protein>
    <recommendedName>
        <fullName evidence="5">Zn(2)-C6 fungal-type domain-containing protein</fullName>
    </recommendedName>
</protein>
<accession>A0ABQ1AMB3</accession>
<dbReference type="PANTHER" id="PTHR47784">
    <property type="entry name" value="STEROL UPTAKE CONTROL PROTEIN 2"/>
    <property type="match status" value="1"/>
</dbReference>
<evidence type="ECO:0000313" key="7">
    <source>
        <dbReference type="Proteomes" id="UP000465220"/>
    </source>
</evidence>
<dbReference type="InterPro" id="IPR036864">
    <property type="entry name" value="Zn2-C6_fun-type_DNA-bd_sf"/>
</dbReference>
<gene>
    <name evidence="6" type="ORF">IFM60648_07067</name>
</gene>
<dbReference type="Gene3D" id="4.10.240.10">
    <property type="entry name" value="Zn(2)-C6 fungal-type DNA-binding domain"/>
    <property type="match status" value="1"/>
</dbReference>
<keyword evidence="4" id="KW-0539">Nucleus</keyword>
<evidence type="ECO:0000259" key="5">
    <source>
        <dbReference type="PROSITE" id="PS50048"/>
    </source>
</evidence>
<dbReference type="Pfam" id="PF00172">
    <property type="entry name" value="Zn_clus"/>
    <property type="match status" value="1"/>
</dbReference>
<dbReference type="PANTHER" id="PTHR47784:SF5">
    <property type="entry name" value="STEROL UPTAKE CONTROL PROTEIN 2"/>
    <property type="match status" value="1"/>
</dbReference>
<keyword evidence="3" id="KW-0804">Transcription</keyword>
<dbReference type="PROSITE" id="PS00463">
    <property type="entry name" value="ZN2_CY6_FUNGAL_1"/>
    <property type="match status" value="1"/>
</dbReference>
<comment type="caution">
    <text evidence="6">The sequence shown here is derived from an EMBL/GenBank/DDBJ whole genome shotgun (WGS) entry which is preliminary data.</text>
</comment>
<keyword evidence="2" id="KW-0238">DNA-binding</keyword>
<dbReference type="InterPro" id="IPR053157">
    <property type="entry name" value="Sterol_Uptake_Regulator"/>
</dbReference>
<organism evidence="6 7">
    <name type="scientific">Aspergillus lentulus</name>
    <dbReference type="NCBI Taxonomy" id="293939"/>
    <lineage>
        <taxon>Eukaryota</taxon>
        <taxon>Fungi</taxon>
        <taxon>Dikarya</taxon>
        <taxon>Ascomycota</taxon>
        <taxon>Pezizomycotina</taxon>
        <taxon>Eurotiomycetes</taxon>
        <taxon>Eurotiomycetidae</taxon>
        <taxon>Eurotiales</taxon>
        <taxon>Aspergillaceae</taxon>
        <taxon>Aspergillus</taxon>
        <taxon>Aspergillus subgen. Fumigati</taxon>
    </lineage>
</organism>
<dbReference type="SUPFAM" id="SSF57701">
    <property type="entry name" value="Zn2/Cys6 DNA-binding domain"/>
    <property type="match status" value="1"/>
</dbReference>